<dbReference type="GO" id="GO:0004674">
    <property type="term" value="F:protein serine/threonine kinase activity"/>
    <property type="evidence" value="ECO:0007669"/>
    <property type="project" value="TreeGrafter"/>
</dbReference>
<dbReference type="CDD" id="cd14014">
    <property type="entry name" value="STKc_PknB_like"/>
    <property type="match status" value="1"/>
</dbReference>
<evidence type="ECO:0000256" key="3">
    <source>
        <dbReference type="PROSITE-ProRule" id="PRU00339"/>
    </source>
</evidence>
<evidence type="ECO:0000259" key="4">
    <source>
        <dbReference type="PROSITE" id="PS50011"/>
    </source>
</evidence>
<evidence type="ECO:0000313" key="5">
    <source>
        <dbReference type="EMBL" id="QKR00604.1"/>
    </source>
</evidence>
<dbReference type="EMBL" id="CP049074">
    <property type="protein sequence ID" value="QKR00604.1"/>
    <property type="molecule type" value="Genomic_DNA"/>
</dbReference>
<gene>
    <name evidence="5" type="ORF">GWK48_09630</name>
</gene>
<evidence type="ECO:0000256" key="2">
    <source>
        <dbReference type="ARBA" id="ARBA00022840"/>
    </source>
</evidence>
<keyword evidence="1" id="KW-0547">Nucleotide-binding</keyword>
<feature type="domain" description="Protein kinase" evidence="4">
    <location>
        <begin position="360"/>
        <end position="631"/>
    </location>
</feature>
<feature type="repeat" description="TPR" evidence="3">
    <location>
        <begin position="233"/>
        <end position="266"/>
    </location>
</feature>
<proteinExistence type="predicted"/>
<dbReference type="SUPFAM" id="SSF48452">
    <property type="entry name" value="TPR-like"/>
    <property type="match status" value="1"/>
</dbReference>
<dbReference type="PROSITE" id="PS50011">
    <property type="entry name" value="PROTEIN_KINASE_DOM"/>
    <property type="match status" value="1"/>
</dbReference>
<keyword evidence="6" id="KW-1185">Reference proteome</keyword>
<accession>A0A6N0NUP7</accession>
<sequence>MSYAFAYNDKCYLFADGNLREINEKVKVKDDVIGYLVSTEKDKIKFTKVPVLDCTKSDFSGVLKAIIKEPSLALFESQDAACILPNPRDKLVIGASYDIVNGKVFLRGDKASILSEMDDYQVIKFAVERYKDPEVLRQAILHLSRLNRCEDAVSLFSKLDEKYPEESLAAAECLERLGKELEALRIYSYFSEEKYRELELKLISKANSLIADFEKTGNPKLLYESLSVLPTYDVPAIKLGFYYLKKNKVQDAINMFEEALKRNKSFQNLVILGSTLLEAGENKRALEVLDEAQKIRRTAPLAYLRGLTFLSLNSTPNAMREFAYACREGLVEACSKVTPTERNGNEFDPESWIGYVLYGYEIRDVLGKGGMGYVLLAEKNTRKFAMKVMKREYKMDEFLYEVAKMQEISRGSRYMVRILANFIDENWTDYYSSPPAIVMEFMEGGDLRRILAEEEYSSLRHSVRWTRIVGLIYSRVAEALVHIHKQGYVHADVKPSNILFNRPLSRYGEEAENQLLNEEVVPKLSDFGSAIRTGFPVIHYTPYYAHPSQRFGGRAETYMDVYSFTVSLYVTLTNNFPFPEWLEREMEEAISSPEKRQSALNDFYNVEPRMDYVPPEYREIILSGIRGETTLEQMRRELIYLVKNEYNLPFKESALL</sequence>
<dbReference type="Gene3D" id="1.10.510.10">
    <property type="entry name" value="Transferase(Phosphotransferase) domain 1"/>
    <property type="match status" value="1"/>
</dbReference>
<dbReference type="Pfam" id="PF00069">
    <property type="entry name" value="Pkinase"/>
    <property type="match status" value="1"/>
</dbReference>
<dbReference type="PANTHER" id="PTHR44167:SF24">
    <property type="entry name" value="SERINE_THREONINE-PROTEIN KINASE CHK2"/>
    <property type="match status" value="1"/>
</dbReference>
<dbReference type="SUPFAM" id="SSF56112">
    <property type="entry name" value="Protein kinase-like (PK-like)"/>
    <property type="match status" value="1"/>
</dbReference>
<dbReference type="PANTHER" id="PTHR44167">
    <property type="entry name" value="OVARIAN-SPECIFIC SERINE/THREONINE-PROTEIN KINASE LOK-RELATED"/>
    <property type="match status" value="1"/>
</dbReference>
<name>A0A6N0NUP7_9CREN</name>
<protein>
    <submittedName>
        <fullName evidence="5">Protein kinase</fullName>
    </submittedName>
</protein>
<dbReference type="InterPro" id="IPR011990">
    <property type="entry name" value="TPR-like_helical_dom_sf"/>
</dbReference>
<dbReference type="PROSITE" id="PS50005">
    <property type="entry name" value="TPR"/>
    <property type="match status" value="1"/>
</dbReference>
<dbReference type="RefSeq" id="WP_174631777.1">
    <property type="nucleotide sequence ID" value="NZ_CP049074.1"/>
</dbReference>
<dbReference type="GO" id="GO:0005524">
    <property type="term" value="F:ATP binding"/>
    <property type="evidence" value="ECO:0007669"/>
    <property type="project" value="UniProtKB-KW"/>
</dbReference>
<keyword evidence="5" id="KW-0808">Transferase</keyword>
<dbReference type="KEGG" id="mten:GWK48_09630"/>
<reference evidence="5 6" key="1">
    <citation type="submission" date="2020-02" db="EMBL/GenBank/DDBJ databases">
        <title>Comparative genome analysis reveals the metabolism and evolution of the thermophilic archaeal genus Metallosphaera.</title>
        <authorList>
            <person name="Jiang C."/>
        </authorList>
    </citation>
    <scope>NUCLEOTIDE SEQUENCE [LARGE SCALE GENOMIC DNA]</scope>
    <source>
        <strain evidence="5 6">Ric-A</strain>
    </source>
</reference>
<dbReference type="Proteomes" id="UP000509301">
    <property type="component" value="Chromosome"/>
</dbReference>
<dbReference type="InterPro" id="IPR017441">
    <property type="entry name" value="Protein_kinase_ATP_BS"/>
</dbReference>
<dbReference type="SMART" id="SM00220">
    <property type="entry name" value="S_TKc"/>
    <property type="match status" value="1"/>
</dbReference>
<dbReference type="InterPro" id="IPR019734">
    <property type="entry name" value="TPR_rpt"/>
</dbReference>
<organism evidence="5 6">
    <name type="scientific">Metallosphaera tengchongensis</name>
    <dbReference type="NCBI Taxonomy" id="1532350"/>
    <lineage>
        <taxon>Archaea</taxon>
        <taxon>Thermoproteota</taxon>
        <taxon>Thermoprotei</taxon>
        <taxon>Sulfolobales</taxon>
        <taxon>Sulfolobaceae</taxon>
        <taxon>Metallosphaera</taxon>
    </lineage>
</organism>
<dbReference type="OrthoDB" id="41005at2157"/>
<dbReference type="GeneID" id="55642204"/>
<dbReference type="PROSITE" id="PS00107">
    <property type="entry name" value="PROTEIN_KINASE_ATP"/>
    <property type="match status" value="1"/>
</dbReference>
<keyword evidence="5" id="KW-0418">Kinase</keyword>
<dbReference type="InterPro" id="IPR011009">
    <property type="entry name" value="Kinase-like_dom_sf"/>
</dbReference>
<dbReference type="PROSITE" id="PS00108">
    <property type="entry name" value="PROTEIN_KINASE_ST"/>
    <property type="match status" value="1"/>
</dbReference>
<evidence type="ECO:0000313" key="6">
    <source>
        <dbReference type="Proteomes" id="UP000509301"/>
    </source>
</evidence>
<dbReference type="InterPro" id="IPR000719">
    <property type="entry name" value="Prot_kinase_dom"/>
</dbReference>
<keyword evidence="3" id="KW-0802">TPR repeat</keyword>
<dbReference type="AlphaFoldDB" id="A0A6N0NUP7"/>
<dbReference type="InterPro" id="IPR008271">
    <property type="entry name" value="Ser/Thr_kinase_AS"/>
</dbReference>
<dbReference type="Gene3D" id="1.25.40.10">
    <property type="entry name" value="Tetratricopeptide repeat domain"/>
    <property type="match status" value="1"/>
</dbReference>
<keyword evidence="2" id="KW-0067">ATP-binding</keyword>
<evidence type="ECO:0000256" key="1">
    <source>
        <dbReference type="ARBA" id="ARBA00022741"/>
    </source>
</evidence>